<gene>
    <name evidence="2" type="ORF">FL583_22235</name>
</gene>
<organism evidence="2 3">
    <name type="scientific">Cryptosporangium phraense</name>
    <dbReference type="NCBI Taxonomy" id="2593070"/>
    <lineage>
        <taxon>Bacteria</taxon>
        <taxon>Bacillati</taxon>
        <taxon>Actinomycetota</taxon>
        <taxon>Actinomycetes</taxon>
        <taxon>Cryptosporangiales</taxon>
        <taxon>Cryptosporangiaceae</taxon>
        <taxon>Cryptosporangium</taxon>
    </lineage>
</organism>
<feature type="transmembrane region" description="Helical" evidence="1">
    <location>
        <begin position="46"/>
        <end position="65"/>
    </location>
</feature>
<evidence type="ECO:0000256" key="1">
    <source>
        <dbReference type="SAM" id="Phobius"/>
    </source>
</evidence>
<comment type="caution">
    <text evidence="2">The sequence shown here is derived from an EMBL/GenBank/DDBJ whole genome shotgun (WGS) entry which is preliminary data.</text>
</comment>
<dbReference type="AlphaFoldDB" id="A0A545APY0"/>
<sequence length="156" mass="17285">MYLTTSFRPTVGLALRAFTAAHPVVLTIFVLFLPVTLPESIVIGDYTVALAGAAPLLLVVALSWWQVRRMSQQKTAIRIEMTDTDYRLTQADKSASITWTNFRSARRRAGCWVLRCSPLVATTFPTCALDPAQTATFIAFLRDRGLLPRNTTVPTP</sequence>
<proteinExistence type="predicted"/>
<accession>A0A545APY0</accession>
<dbReference type="Proteomes" id="UP000317982">
    <property type="component" value="Unassembled WGS sequence"/>
</dbReference>
<protein>
    <recommendedName>
        <fullName evidence="4">YcxB family protein</fullName>
    </recommendedName>
</protein>
<dbReference type="EMBL" id="VIRS01000016">
    <property type="protein sequence ID" value="TQS42785.1"/>
    <property type="molecule type" value="Genomic_DNA"/>
</dbReference>
<keyword evidence="1" id="KW-0812">Transmembrane</keyword>
<reference evidence="2 3" key="1">
    <citation type="submission" date="2019-07" db="EMBL/GenBank/DDBJ databases">
        <title>Cryptosporangium phraense sp. nov., isolated from plant litter.</title>
        <authorList>
            <person name="Suriyachadkun C."/>
        </authorList>
    </citation>
    <scope>NUCLEOTIDE SEQUENCE [LARGE SCALE GENOMIC DNA]</scope>
    <source>
        <strain evidence="2 3">A-T 5661</strain>
    </source>
</reference>
<evidence type="ECO:0000313" key="2">
    <source>
        <dbReference type="EMBL" id="TQS42785.1"/>
    </source>
</evidence>
<keyword evidence="3" id="KW-1185">Reference proteome</keyword>
<dbReference type="InParanoid" id="A0A545APY0"/>
<keyword evidence="1" id="KW-0472">Membrane</keyword>
<feature type="transmembrane region" description="Helical" evidence="1">
    <location>
        <begin position="12"/>
        <end position="34"/>
    </location>
</feature>
<dbReference type="RefSeq" id="WP_142706654.1">
    <property type="nucleotide sequence ID" value="NZ_VIRS01000016.1"/>
</dbReference>
<name>A0A545APY0_9ACTN</name>
<evidence type="ECO:0000313" key="3">
    <source>
        <dbReference type="Proteomes" id="UP000317982"/>
    </source>
</evidence>
<dbReference type="OrthoDB" id="4232640at2"/>
<evidence type="ECO:0008006" key="4">
    <source>
        <dbReference type="Google" id="ProtNLM"/>
    </source>
</evidence>
<keyword evidence="1" id="KW-1133">Transmembrane helix</keyword>